<evidence type="ECO:0000313" key="3">
    <source>
        <dbReference type="Proteomes" id="UP000254463"/>
    </source>
</evidence>
<dbReference type="AlphaFoldDB" id="A0A7D8IWB2"/>
<sequence length="91" mass="10639">MHSNDITENNIEIYLFYLSGAACALSAVWDACDIELSEKKRKAIDFLVHEIDCRTEAIVEFSEDNERIIKVKDRRDVYKILAEKQKLVLKY</sequence>
<gene>
    <name evidence="2" type="ORF">NCTC6385_04617</name>
</gene>
<feature type="transmembrane region" description="Helical" evidence="1">
    <location>
        <begin position="13"/>
        <end position="32"/>
    </location>
</feature>
<keyword evidence="1" id="KW-0812">Transmembrane</keyword>
<name>A0A7D8IWB2_SALER</name>
<reference evidence="2 3" key="1">
    <citation type="submission" date="2018-06" db="EMBL/GenBank/DDBJ databases">
        <authorList>
            <consortium name="Pathogen Informatics"/>
            <person name="Doyle S."/>
        </authorList>
    </citation>
    <scope>NUCLEOTIDE SEQUENCE [LARGE SCALE GENOMIC DNA]</scope>
    <source>
        <strain evidence="2 3">NCTC6385</strain>
    </source>
</reference>
<proteinExistence type="predicted"/>
<protein>
    <submittedName>
        <fullName evidence="2">Uncharacterized protein</fullName>
    </submittedName>
</protein>
<accession>A0A7D8IWB2</accession>
<evidence type="ECO:0000313" key="2">
    <source>
        <dbReference type="EMBL" id="SUF97572.1"/>
    </source>
</evidence>
<keyword evidence="1" id="KW-0472">Membrane</keyword>
<organism evidence="2 3">
    <name type="scientific">Salmonella enterica</name>
    <name type="common">Salmonella choleraesuis</name>
    <dbReference type="NCBI Taxonomy" id="28901"/>
    <lineage>
        <taxon>Bacteria</taxon>
        <taxon>Pseudomonadati</taxon>
        <taxon>Pseudomonadota</taxon>
        <taxon>Gammaproteobacteria</taxon>
        <taxon>Enterobacterales</taxon>
        <taxon>Enterobacteriaceae</taxon>
        <taxon>Salmonella</taxon>
    </lineage>
</organism>
<dbReference type="Proteomes" id="UP000254463">
    <property type="component" value="Unassembled WGS sequence"/>
</dbReference>
<dbReference type="EMBL" id="UGWV01000002">
    <property type="protein sequence ID" value="SUF97572.1"/>
    <property type="molecule type" value="Genomic_DNA"/>
</dbReference>
<evidence type="ECO:0000256" key="1">
    <source>
        <dbReference type="SAM" id="Phobius"/>
    </source>
</evidence>
<keyword evidence="1" id="KW-1133">Transmembrane helix</keyword>